<organism evidence="2 3">
    <name type="scientific">Stichopus japonicus</name>
    <name type="common">Sea cucumber</name>
    <dbReference type="NCBI Taxonomy" id="307972"/>
    <lineage>
        <taxon>Eukaryota</taxon>
        <taxon>Metazoa</taxon>
        <taxon>Echinodermata</taxon>
        <taxon>Eleutherozoa</taxon>
        <taxon>Echinozoa</taxon>
        <taxon>Holothuroidea</taxon>
        <taxon>Aspidochirotacea</taxon>
        <taxon>Aspidochirotida</taxon>
        <taxon>Stichopodidae</taxon>
        <taxon>Apostichopus</taxon>
    </lineage>
</organism>
<feature type="region of interest" description="Disordered" evidence="1">
    <location>
        <begin position="14"/>
        <end position="46"/>
    </location>
</feature>
<comment type="caution">
    <text evidence="2">The sequence shown here is derived from an EMBL/GenBank/DDBJ whole genome shotgun (WGS) entry which is preliminary data.</text>
</comment>
<evidence type="ECO:0000313" key="2">
    <source>
        <dbReference type="EMBL" id="PIK36388.1"/>
    </source>
</evidence>
<dbReference type="EMBL" id="MRZV01001684">
    <property type="protein sequence ID" value="PIK36388.1"/>
    <property type="molecule type" value="Genomic_DNA"/>
</dbReference>
<keyword evidence="3" id="KW-1185">Reference proteome</keyword>
<dbReference type="InterPro" id="IPR001969">
    <property type="entry name" value="Aspartic_peptidase_AS"/>
</dbReference>
<sequence>METVDAQMRAMELEHNHGSNLNTEKSESVNRVGQRSNQVRRSLKGAHWNKNKKGKAYNKDNGCYCCGREGRFSRDLDCPAKDEVCTKRHLIGHFAKMCKTKPERYQKGKQKGGRQNWNRKGDDDVNLVDLANDFAFAVTSSRKSGVTVDVKVGGVNVEMLIDSGASCNIIDKKTWDNLKQQRITCESAKIDKTLYPYGGGKPLNVLGKFATTAKFRESKTEATLN</sequence>
<dbReference type="AlphaFoldDB" id="A0A2G8JKW9"/>
<dbReference type="GO" id="GO:0006508">
    <property type="term" value="P:proteolysis"/>
    <property type="evidence" value="ECO:0007669"/>
    <property type="project" value="InterPro"/>
</dbReference>
<dbReference type="Pfam" id="PF13650">
    <property type="entry name" value="Asp_protease_2"/>
    <property type="match status" value="1"/>
</dbReference>
<dbReference type="InterPro" id="IPR021109">
    <property type="entry name" value="Peptidase_aspartic_dom_sf"/>
</dbReference>
<reference evidence="2 3" key="1">
    <citation type="journal article" date="2017" name="PLoS Biol.">
        <title>The sea cucumber genome provides insights into morphological evolution and visceral regeneration.</title>
        <authorList>
            <person name="Zhang X."/>
            <person name="Sun L."/>
            <person name="Yuan J."/>
            <person name="Sun Y."/>
            <person name="Gao Y."/>
            <person name="Zhang L."/>
            <person name="Li S."/>
            <person name="Dai H."/>
            <person name="Hamel J.F."/>
            <person name="Liu C."/>
            <person name="Yu Y."/>
            <person name="Liu S."/>
            <person name="Lin W."/>
            <person name="Guo K."/>
            <person name="Jin S."/>
            <person name="Xu P."/>
            <person name="Storey K.B."/>
            <person name="Huan P."/>
            <person name="Zhang T."/>
            <person name="Zhou Y."/>
            <person name="Zhang J."/>
            <person name="Lin C."/>
            <person name="Li X."/>
            <person name="Xing L."/>
            <person name="Huo D."/>
            <person name="Sun M."/>
            <person name="Wang L."/>
            <person name="Mercier A."/>
            <person name="Li F."/>
            <person name="Yang H."/>
            <person name="Xiang J."/>
        </authorList>
    </citation>
    <scope>NUCLEOTIDE SEQUENCE [LARGE SCALE GENOMIC DNA]</scope>
    <source>
        <strain evidence="2">Shaxun</strain>
        <tissue evidence="2">Muscle</tissue>
    </source>
</reference>
<protein>
    <recommendedName>
        <fullName evidence="4">Peptidase A2 domain-containing protein</fullName>
    </recommendedName>
</protein>
<dbReference type="Proteomes" id="UP000230750">
    <property type="component" value="Unassembled WGS sequence"/>
</dbReference>
<evidence type="ECO:0000313" key="3">
    <source>
        <dbReference type="Proteomes" id="UP000230750"/>
    </source>
</evidence>
<dbReference type="Gene3D" id="4.10.60.10">
    <property type="entry name" value="Zinc finger, CCHC-type"/>
    <property type="match status" value="1"/>
</dbReference>
<dbReference type="Gene3D" id="2.40.70.10">
    <property type="entry name" value="Acid Proteases"/>
    <property type="match status" value="1"/>
</dbReference>
<dbReference type="PROSITE" id="PS00141">
    <property type="entry name" value="ASP_PROTEASE"/>
    <property type="match status" value="1"/>
</dbReference>
<evidence type="ECO:0000256" key="1">
    <source>
        <dbReference type="SAM" id="MobiDB-lite"/>
    </source>
</evidence>
<dbReference type="SUPFAM" id="SSF50630">
    <property type="entry name" value="Acid proteases"/>
    <property type="match status" value="1"/>
</dbReference>
<feature type="compositionally biased region" description="Polar residues" evidence="1">
    <location>
        <begin position="18"/>
        <end position="40"/>
    </location>
</feature>
<name>A0A2G8JKW9_STIJA</name>
<dbReference type="OrthoDB" id="10068383at2759"/>
<accession>A0A2G8JKW9</accession>
<gene>
    <name evidence="2" type="ORF">BSL78_26782</name>
</gene>
<dbReference type="GO" id="GO:0004190">
    <property type="term" value="F:aspartic-type endopeptidase activity"/>
    <property type="evidence" value="ECO:0007669"/>
    <property type="project" value="InterPro"/>
</dbReference>
<evidence type="ECO:0008006" key="4">
    <source>
        <dbReference type="Google" id="ProtNLM"/>
    </source>
</evidence>
<proteinExistence type="predicted"/>